<gene>
    <name evidence="1" type="ORF">GCM10010917_03450</name>
</gene>
<dbReference type="EMBL" id="BMHF01000001">
    <property type="protein sequence ID" value="GGA22023.1"/>
    <property type="molecule type" value="Genomic_DNA"/>
</dbReference>
<sequence length="59" mass="6753">MPWSKNDYPPSMKNLDPRVRRKAVEIANALLEDGYEEGRAIAIGTAKAEEWDKDHPKDK</sequence>
<evidence type="ECO:0008006" key="3">
    <source>
        <dbReference type="Google" id="ProtNLM"/>
    </source>
</evidence>
<proteinExistence type="predicted"/>
<name>A0ABQ1FLZ0_9BACL</name>
<accession>A0ABQ1FLZ0</accession>
<organism evidence="1 2">
    <name type="scientific">Paenibacillus physcomitrellae</name>
    <dbReference type="NCBI Taxonomy" id="1619311"/>
    <lineage>
        <taxon>Bacteria</taxon>
        <taxon>Bacillati</taxon>
        <taxon>Bacillota</taxon>
        <taxon>Bacilli</taxon>
        <taxon>Bacillales</taxon>
        <taxon>Paenibacillaceae</taxon>
        <taxon>Paenibacillus</taxon>
    </lineage>
</organism>
<dbReference type="RefSeq" id="WP_094093446.1">
    <property type="nucleotide sequence ID" value="NZ_BMHF01000001.1"/>
</dbReference>
<keyword evidence="2" id="KW-1185">Reference proteome</keyword>
<comment type="caution">
    <text evidence="1">The sequence shown here is derived from an EMBL/GenBank/DDBJ whole genome shotgun (WGS) entry which is preliminary data.</text>
</comment>
<reference evidence="2" key="1">
    <citation type="journal article" date="2019" name="Int. J. Syst. Evol. Microbiol.">
        <title>The Global Catalogue of Microorganisms (GCM) 10K type strain sequencing project: providing services to taxonomists for standard genome sequencing and annotation.</title>
        <authorList>
            <consortium name="The Broad Institute Genomics Platform"/>
            <consortium name="The Broad Institute Genome Sequencing Center for Infectious Disease"/>
            <person name="Wu L."/>
            <person name="Ma J."/>
        </authorList>
    </citation>
    <scope>NUCLEOTIDE SEQUENCE [LARGE SCALE GENOMIC DNA]</scope>
    <source>
        <strain evidence="2">CGMCC 1.15044</strain>
    </source>
</reference>
<evidence type="ECO:0000313" key="1">
    <source>
        <dbReference type="EMBL" id="GGA22023.1"/>
    </source>
</evidence>
<evidence type="ECO:0000313" key="2">
    <source>
        <dbReference type="Proteomes" id="UP000609323"/>
    </source>
</evidence>
<protein>
    <recommendedName>
        <fullName evidence="3">DUF2188 domain-containing protein</fullName>
    </recommendedName>
</protein>
<dbReference type="Proteomes" id="UP000609323">
    <property type="component" value="Unassembled WGS sequence"/>
</dbReference>